<comment type="caution">
    <text evidence="6">The sequence shown here is derived from an EMBL/GenBank/DDBJ whole genome shotgun (WGS) entry which is preliminary data.</text>
</comment>
<dbReference type="EMBL" id="JACDUR010000004">
    <property type="protein sequence ID" value="MBA2892490.1"/>
    <property type="molecule type" value="Genomic_DNA"/>
</dbReference>
<protein>
    <submittedName>
        <fullName evidence="6">Putative aldouronate transport system substrate-binding protein</fullName>
    </submittedName>
</protein>
<organism evidence="6 7">
    <name type="scientific">Nonomuraea soli</name>
    <dbReference type="NCBI Taxonomy" id="1032476"/>
    <lineage>
        <taxon>Bacteria</taxon>
        <taxon>Bacillati</taxon>
        <taxon>Actinomycetota</taxon>
        <taxon>Actinomycetes</taxon>
        <taxon>Streptosporangiales</taxon>
        <taxon>Streptosporangiaceae</taxon>
        <taxon>Nonomuraea</taxon>
    </lineage>
</organism>
<dbReference type="InterPro" id="IPR006059">
    <property type="entry name" value="SBP"/>
</dbReference>
<comment type="subcellular location">
    <subcellularLocation>
        <location evidence="1">Cell envelope</location>
    </subcellularLocation>
</comment>
<evidence type="ECO:0000313" key="6">
    <source>
        <dbReference type="EMBL" id="MBA2892490.1"/>
    </source>
</evidence>
<evidence type="ECO:0000256" key="3">
    <source>
        <dbReference type="ARBA" id="ARBA00022448"/>
    </source>
</evidence>
<dbReference type="Gene3D" id="3.40.190.10">
    <property type="entry name" value="Periplasmic binding protein-like II"/>
    <property type="match status" value="1"/>
</dbReference>
<evidence type="ECO:0000256" key="5">
    <source>
        <dbReference type="SAM" id="SignalP"/>
    </source>
</evidence>
<keyword evidence="7" id="KW-1185">Reference proteome</keyword>
<dbReference type="SUPFAM" id="SSF53850">
    <property type="entry name" value="Periplasmic binding protein-like II"/>
    <property type="match status" value="1"/>
</dbReference>
<comment type="similarity">
    <text evidence="2">Belongs to the bacterial solute-binding protein 1 family.</text>
</comment>
<dbReference type="InterPro" id="IPR050490">
    <property type="entry name" value="Bact_solute-bd_prot1"/>
</dbReference>
<dbReference type="PANTHER" id="PTHR43649:SF31">
    <property type="entry name" value="SN-GLYCEROL-3-PHOSPHATE-BINDING PERIPLASMIC PROTEIN UGPB"/>
    <property type="match status" value="1"/>
</dbReference>
<accession>A0A7W0CK87</accession>
<evidence type="ECO:0000256" key="1">
    <source>
        <dbReference type="ARBA" id="ARBA00004196"/>
    </source>
</evidence>
<dbReference type="InterPro" id="IPR006311">
    <property type="entry name" value="TAT_signal"/>
</dbReference>
<gene>
    <name evidence="6" type="ORF">HNR30_003844</name>
</gene>
<sequence>MTSSSKGAINRRGFLTLAGLSAFAAACGGTAPVSRKGSGTAEAVDKLTQLLPKHIPYAGVKPDVSNPVSIGYTSYPQTLVKAIPEVPGKGSTFTAMTPLWGPPPPVPNEYYDGVNKALGATVKLNIVDGNAYVDKLGPMLAAGNVPEITAVPGWNVQALADFDRTVDRLFADLGPYLSGDKSAAYPMLANISEEAWAFGVWNGKLMSIPHPGQSPARVTYYRKDIFDKLGVQPWNTADELFELGKKITDAKQKRWAFGGIHQEIERAFRAPSSWRLEGGKLLHKFETKEYADAIAFIRKLYEAELVHPTIVAQGYTSPAGKELFEGGQAVITDDGFGAWHEAVTRQAPVNPDFVMSPHYWTHDGGQPFGWYQEPAWMYLFLRKDLPKEKIEEVLRILNWFGSPIGTEEYHLWRYGVKDVHYTQKPGEFPAYTKKGQQESQPPTFFFLSSQVEPDSEYFPGYIKAAGDLKLAWYNSREKYPFEGIRKQDPSKLAAAQQPTEDKVRDVVKGRRPLEDLAKIVQEWRDAGGEEARTFFMKVLKDNGRV</sequence>
<evidence type="ECO:0000256" key="2">
    <source>
        <dbReference type="ARBA" id="ARBA00008520"/>
    </source>
</evidence>
<feature type="chain" id="PRO_5038503774" evidence="5">
    <location>
        <begin position="27"/>
        <end position="545"/>
    </location>
</feature>
<keyword evidence="3" id="KW-0813">Transport</keyword>
<evidence type="ECO:0000256" key="4">
    <source>
        <dbReference type="ARBA" id="ARBA00022729"/>
    </source>
</evidence>
<dbReference type="Pfam" id="PF01547">
    <property type="entry name" value="SBP_bac_1"/>
    <property type="match status" value="1"/>
</dbReference>
<dbReference type="PROSITE" id="PS51318">
    <property type="entry name" value="TAT"/>
    <property type="match status" value="1"/>
</dbReference>
<dbReference type="PANTHER" id="PTHR43649">
    <property type="entry name" value="ARABINOSE-BINDING PROTEIN-RELATED"/>
    <property type="match status" value="1"/>
</dbReference>
<dbReference type="AlphaFoldDB" id="A0A7W0CK87"/>
<feature type="signal peptide" evidence="5">
    <location>
        <begin position="1"/>
        <end position="26"/>
    </location>
</feature>
<reference evidence="6 7" key="1">
    <citation type="submission" date="2020-07" db="EMBL/GenBank/DDBJ databases">
        <title>Genomic Encyclopedia of Type Strains, Phase IV (KMG-IV): sequencing the most valuable type-strain genomes for metagenomic binning, comparative biology and taxonomic classification.</title>
        <authorList>
            <person name="Goeker M."/>
        </authorList>
    </citation>
    <scope>NUCLEOTIDE SEQUENCE [LARGE SCALE GENOMIC DNA]</scope>
    <source>
        <strain evidence="6 7">DSM 45533</strain>
    </source>
</reference>
<name>A0A7W0CK87_9ACTN</name>
<dbReference type="Proteomes" id="UP000530928">
    <property type="component" value="Unassembled WGS sequence"/>
</dbReference>
<proteinExistence type="inferred from homology"/>
<dbReference type="GO" id="GO:0030313">
    <property type="term" value="C:cell envelope"/>
    <property type="evidence" value="ECO:0007669"/>
    <property type="project" value="UniProtKB-SubCell"/>
</dbReference>
<evidence type="ECO:0000313" key="7">
    <source>
        <dbReference type="Proteomes" id="UP000530928"/>
    </source>
</evidence>
<dbReference type="PROSITE" id="PS51257">
    <property type="entry name" value="PROKAR_LIPOPROTEIN"/>
    <property type="match status" value="1"/>
</dbReference>
<dbReference type="RefSeq" id="WP_181611257.1">
    <property type="nucleotide sequence ID" value="NZ_BAABAM010000003.1"/>
</dbReference>
<keyword evidence="4 5" id="KW-0732">Signal</keyword>